<sequence>MKWLIVALIFISLLGSVLWVRPSPRQRYQAKVRMRARALGIQVQLAHVDLPRARGELEAERVSVPAYRFVRTNLESRERNAWVEWEVHRVETIGLHNEVLPQGWSWLKGGGTLPEPVLSRLVELLNALPDDVVGVESNPLNLTLYWYERGEIERLDQLQALVQPLLDAKI</sequence>
<comment type="caution">
    <text evidence="1">The sequence shown here is derived from an EMBL/GenBank/DDBJ whole genome shotgun (WGS) entry which is preliminary data.</text>
</comment>
<reference evidence="1 2" key="1">
    <citation type="submission" date="2020-07" db="EMBL/GenBank/DDBJ databases">
        <title>Bacterium isolated from marien macroalgae.</title>
        <authorList>
            <person name="Zhu K."/>
            <person name="Lu D."/>
            <person name="Du Z."/>
        </authorList>
    </citation>
    <scope>NUCLEOTIDE SEQUENCE [LARGE SCALE GENOMIC DNA]</scope>
    <source>
        <strain evidence="1 2">3-1745</strain>
    </source>
</reference>
<dbReference type="EMBL" id="JACEMT010000041">
    <property type="protein sequence ID" value="MBA4501922.1"/>
    <property type="molecule type" value="Genomic_DNA"/>
</dbReference>
<evidence type="ECO:0000313" key="2">
    <source>
        <dbReference type="Proteomes" id="UP000538931"/>
    </source>
</evidence>
<gene>
    <name evidence="1" type="ORF">H1S06_06030</name>
</gene>
<accession>A0A7W1WXG7</accession>
<dbReference type="Proteomes" id="UP000538931">
    <property type="component" value="Unassembled WGS sequence"/>
</dbReference>
<name>A0A7W1WXG7_9GAMM</name>
<proteinExistence type="predicted"/>
<dbReference type="AlphaFoldDB" id="A0A7W1WXG7"/>
<evidence type="ECO:0000313" key="1">
    <source>
        <dbReference type="EMBL" id="MBA4501922.1"/>
    </source>
</evidence>
<evidence type="ECO:0008006" key="3">
    <source>
        <dbReference type="Google" id="ProtNLM"/>
    </source>
</evidence>
<keyword evidence="2" id="KW-1185">Reference proteome</keyword>
<protein>
    <recommendedName>
        <fullName evidence="3">Preprotein translocase subunit YajC</fullName>
    </recommendedName>
</protein>
<organism evidence="1 2">
    <name type="scientific">Marinobacterium marinum</name>
    <dbReference type="NCBI Taxonomy" id="2756129"/>
    <lineage>
        <taxon>Bacteria</taxon>
        <taxon>Pseudomonadati</taxon>
        <taxon>Pseudomonadota</taxon>
        <taxon>Gammaproteobacteria</taxon>
        <taxon>Oceanospirillales</taxon>
        <taxon>Oceanospirillaceae</taxon>
        <taxon>Marinobacterium</taxon>
    </lineage>
</organism>